<name>A0AAN7HS80_9PEZI</name>
<organism evidence="3 4">
    <name type="scientific">Corynascus novoguineensis</name>
    <dbReference type="NCBI Taxonomy" id="1126955"/>
    <lineage>
        <taxon>Eukaryota</taxon>
        <taxon>Fungi</taxon>
        <taxon>Dikarya</taxon>
        <taxon>Ascomycota</taxon>
        <taxon>Pezizomycotina</taxon>
        <taxon>Sordariomycetes</taxon>
        <taxon>Sordariomycetidae</taxon>
        <taxon>Sordariales</taxon>
        <taxon>Chaetomiaceae</taxon>
        <taxon>Corynascus</taxon>
    </lineage>
</organism>
<dbReference type="SUPFAM" id="SSF53474">
    <property type="entry name" value="alpha/beta-Hydrolases"/>
    <property type="match status" value="1"/>
</dbReference>
<evidence type="ECO:0000259" key="2">
    <source>
        <dbReference type="Pfam" id="PF12697"/>
    </source>
</evidence>
<reference evidence="3" key="1">
    <citation type="journal article" date="2023" name="Mol. Phylogenet. Evol.">
        <title>Genome-scale phylogeny and comparative genomics of the fungal order Sordariales.</title>
        <authorList>
            <person name="Hensen N."/>
            <person name="Bonometti L."/>
            <person name="Westerberg I."/>
            <person name="Brannstrom I.O."/>
            <person name="Guillou S."/>
            <person name="Cros-Aarteil S."/>
            <person name="Calhoun S."/>
            <person name="Haridas S."/>
            <person name="Kuo A."/>
            <person name="Mondo S."/>
            <person name="Pangilinan J."/>
            <person name="Riley R."/>
            <person name="LaButti K."/>
            <person name="Andreopoulos B."/>
            <person name="Lipzen A."/>
            <person name="Chen C."/>
            <person name="Yan M."/>
            <person name="Daum C."/>
            <person name="Ng V."/>
            <person name="Clum A."/>
            <person name="Steindorff A."/>
            <person name="Ohm R.A."/>
            <person name="Martin F."/>
            <person name="Silar P."/>
            <person name="Natvig D.O."/>
            <person name="Lalanne C."/>
            <person name="Gautier V."/>
            <person name="Ament-Velasquez S.L."/>
            <person name="Kruys A."/>
            <person name="Hutchinson M.I."/>
            <person name="Powell A.J."/>
            <person name="Barry K."/>
            <person name="Miller A.N."/>
            <person name="Grigoriev I.V."/>
            <person name="Debuchy R."/>
            <person name="Gladieux P."/>
            <person name="Hiltunen Thoren M."/>
            <person name="Johannesson H."/>
        </authorList>
    </citation>
    <scope>NUCLEOTIDE SEQUENCE</scope>
    <source>
        <strain evidence="3">CBS 359.72</strain>
    </source>
</reference>
<evidence type="ECO:0000313" key="3">
    <source>
        <dbReference type="EMBL" id="KAK4249169.1"/>
    </source>
</evidence>
<dbReference type="EMBL" id="MU857627">
    <property type="protein sequence ID" value="KAK4249169.1"/>
    <property type="molecule type" value="Genomic_DNA"/>
</dbReference>
<feature type="domain" description="AB hydrolase-1" evidence="2">
    <location>
        <begin position="110"/>
        <end position="240"/>
    </location>
</feature>
<gene>
    <name evidence="3" type="ORF">C7999DRAFT_39725</name>
</gene>
<accession>A0AAN7HS80</accession>
<dbReference type="Proteomes" id="UP001303647">
    <property type="component" value="Unassembled WGS sequence"/>
</dbReference>
<dbReference type="Gene3D" id="3.40.50.1820">
    <property type="entry name" value="alpha/beta hydrolase"/>
    <property type="match status" value="1"/>
</dbReference>
<evidence type="ECO:0000313" key="4">
    <source>
        <dbReference type="Proteomes" id="UP001303647"/>
    </source>
</evidence>
<keyword evidence="4" id="KW-1185">Reference proteome</keyword>
<keyword evidence="1" id="KW-0732">Signal</keyword>
<protein>
    <recommendedName>
        <fullName evidence="2">AB hydrolase-1 domain-containing protein</fullName>
    </recommendedName>
</protein>
<comment type="caution">
    <text evidence="3">The sequence shown here is derived from an EMBL/GenBank/DDBJ whole genome shotgun (WGS) entry which is preliminary data.</text>
</comment>
<evidence type="ECO:0000256" key="1">
    <source>
        <dbReference type="SAM" id="SignalP"/>
    </source>
</evidence>
<dbReference type="Pfam" id="PF12697">
    <property type="entry name" value="Abhydrolase_6"/>
    <property type="match status" value="1"/>
</dbReference>
<dbReference type="InterPro" id="IPR029058">
    <property type="entry name" value="AB_hydrolase_fold"/>
</dbReference>
<proteinExistence type="predicted"/>
<sequence length="393" mass="43041">MGNIRFLVLLGALALAQIVAATTSGAAITFKQCIQLEVPVPVVATNQNYSMPRVDSNIDAIDWTVNVTTRSTTPHIFNSVNINNTFTISAQLCVPSQKGPKADVLQIATHGLGFDKIYWDVEINPEEYSYVDAAVKKGYSILTYDRLGTGKSQRPDAYTVVQIPTEVEILAGLTKLARSGKLINSSKASGTSSRTISDFRPSKVVQVGHSFGSYLIALLLSRHVEISDGAILTGFLVTKLPTINVLHYDHEFAREHDPVRFGQYPSGYFVLNTKSCLQKLFLRKGAFEPEMLDYTEKIKQPEAVGEYASEGSNPPSPAVGFKGPIQFFNGEFDNYICIGDCRGALDEDTVKLLFPNTTVYTYLQPNTGHALTMATNASAGYQVMLNFLDEKGL</sequence>
<reference evidence="3" key="2">
    <citation type="submission" date="2023-05" db="EMBL/GenBank/DDBJ databases">
        <authorList>
            <consortium name="Lawrence Berkeley National Laboratory"/>
            <person name="Steindorff A."/>
            <person name="Hensen N."/>
            <person name="Bonometti L."/>
            <person name="Westerberg I."/>
            <person name="Brannstrom I.O."/>
            <person name="Guillou S."/>
            <person name="Cros-Aarteil S."/>
            <person name="Calhoun S."/>
            <person name="Haridas S."/>
            <person name="Kuo A."/>
            <person name="Mondo S."/>
            <person name="Pangilinan J."/>
            <person name="Riley R."/>
            <person name="Labutti K."/>
            <person name="Andreopoulos B."/>
            <person name="Lipzen A."/>
            <person name="Chen C."/>
            <person name="Yanf M."/>
            <person name="Daum C."/>
            <person name="Ng V."/>
            <person name="Clum A."/>
            <person name="Ohm R."/>
            <person name="Martin F."/>
            <person name="Silar P."/>
            <person name="Natvig D."/>
            <person name="Lalanne C."/>
            <person name="Gautier V."/>
            <person name="Ament-Velasquez S.L."/>
            <person name="Kruys A."/>
            <person name="Hutchinson M.I."/>
            <person name="Powell A.J."/>
            <person name="Barry K."/>
            <person name="Miller A.N."/>
            <person name="Grigoriev I.V."/>
            <person name="Debuchy R."/>
            <person name="Gladieux P."/>
            <person name="Thoren M.H."/>
            <person name="Johannesson H."/>
        </authorList>
    </citation>
    <scope>NUCLEOTIDE SEQUENCE</scope>
    <source>
        <strain evidence="3">CBS 359.72</strain>
    </source>
</reference>
<feature type="signal peptide" evidence="1">
    <location>
        <begin position="1"/>
        <end position="21"/>
    </location>
</feature>
<feature type="chain" id="PRO_5043007637" description="AB hydrolase-1 domain-containing protein" evidence="1">
    <location>
        <begin position="22"/>
        <end position="393"/>
    </location>
</feature>
<dbReference type="InterPro" id="IPR000073">
    <property type="entry name" value="AB_hydrolase_1"/>
</dbReference>
<dbReference type="AlphaFoldDB" id="A0AAN7HS80"/>